<dbReference type="InterPro" id="IPR002123">
    <property type="entry name" value="Plipid/glycerol_acylTrfase"/>
</dbReference>
<dbReference type="Pfam" id="PF01553">
    <property type="entry name" value="Acyltransferase"/>
    <property type="match status" value="1"/>
</dbReference>
<dbReference type="GO" id="GO:0016746">
    <property type="term" value="F:acyltransferase activity"/>
    <property type="evidence" value="ECO:0007669"/>
    <property type="project" value="InterPro"/>
</dbReference>
<evidence type="ECO:0000259" key="1">
    <source>
        <dbReference type="Pfam" id="PF01553"/>
    </source>
</evidence>
<feature type="non-terminal residue" evidence="2">
    <location>
        <position position="1"/>
    </location>
</feature>
<reference evidence="2" key="1">
    <citation type="submission" date="2018-05" db="EMBL/GenBank/DDBJ databases">
        <authorList>
            <person name="Lanie J.A."/>
            <person name="Ng W.-L."/>
            <person name="Kazmierczak K.M."/>
            <person name="Andrzejewski T.M."/>
            <person name="Davidsen T.M."/>
            <person name="Wayne K.J."/>
            <person name="Tettelin H."/>
            <person name="Glass J.I."/>
            <person name="Rusch D."/>
            <person name="Podicherti R."/>
            <person name="Tsui H.-C.T."/>
            <person name="Winkler M.E."/>
        </authorList>
    </citation>
    <scope>NUCLEOTIDE SEQUENCE</scope>
</reference>
<dbReference type="SUPFAM" id="SSF69593">
    <property type="entry name" value="Glycerol-3-phosphate (1)-acyltransferase"/>
    <property type="match status" value="1"/>
</dbReference>
<proteinExistence type="predicted"/>
<accession>A0A382CWF0</accession>
<dbReference type="AlphaFoldDB" id="A0A382CWF0"/>
<dbReference type="CDD" id="cd07989">
    <property type="entry name" value="LPLAT_AGPAT-like"/>
    <property type="match status" value="1"/>
</dbReference>
<dbReference type="EMBL" id="UINC01036138">
    <property type="protein sequence ID" value="SVB29647.1"/>
    <property type="molecule type" value="Genomic_DNA"/>
</dbReference>
<name>A0A382CWF0_9ZZZZ</name>
<sequence>AYGAYPLNADDEGNDIQALLWMRKLLRQERSVVIFPESTRNPYIGMQQAVPGIALLASKTQTPILPVGITGTERLGPLWRIVFPTGDLRVQIGRPFTLPHTETKCTPHQLKEMMNTVMGQIAGLIPESYHGIYKPSNPSPKLH</sequence>
<gene>
    <name evidence="2" type="ORF">METZ01_LOCUS182501</name>
</gene>
<evidence type="ECO:0000313" key="2">
    <source>
        <dbReference type="EMBL" id="SVB29647.1"/>
    </source>
</evidence>
<feature type="domain" description="Phospholipid/glycerol acyltransferase" evidence="1">
    <location>
        <begin position="2"/>
        <end position="69"/>
    </location>
</feature>
<protein>
    <recommendedName>
        <fullName evidence="1">Phospholipid/glycerol acyltransferase domain-containing protein</fullName>
    </recommendedName>
</protein>
<organism evidence="2">
    <name type="scientific">marine metagenome</name>
    <dbReference type="NCBI Taxonomy" id="408172"/>
    <lineage>
        <taxon>unclassified sequences</taxon>
        <taxon>metagenomes</taxon>
        <taxon>ecological metagenomes</taxon>
    </lineage>
</organism>